<dbReference type="EMBL" id="AWUE01014164">
    <property type="protein sequence ID" value="OMP04863.1"/>
    <property type="molecule type" value="Genomic_DNA"/>
</dbReference>
<evidence type="ECO:0000313" key="1">
    <source>
        <dbReference type="EMBL" id="OMP04863.1"/>
    </source>
</evidence>
<dbReference type="Proteomes" id="UP000187203">
    <property type="component" value="Unassembled WGS sequence"/>
</dbReference>
<accession>A0A1R3KCQ1</accession>
<gene>
    <name evidence="1" type="ORF">COLO4_09238</name>
</gene>
<comment type="caution">
    <text evidence="1">The sequence shown here is derived from an EMBL/GenBank/DDBJ whole genome shotgun (WGS) entry which is preliminary data.</text>
</comment>
<proteinExistence type="predicted"/>
<keyword evidence="2" id="KW-1185">Reference proteome</keyword>
<protein>
    <submittedName>
        <fullName evidence="1">Uncharacterized protein</fullName>
    </submittedName>
</protein>
<reference evidence="2" key="1">
    <citation type="submission" date="2013-09" db="EMBL/GenBank/DDBJ databases">
        <title>Corchorus olitorius genome sequencing.</title>
        <authorList>
            <person name="Alam M."/>
            <person name="Haque M.S."/>
            <person name="Islam M.S."/>
            <person name="Emdad E.M."/>
            <person name="Islam M.M."/>
            <person name="Ahmed B."/>
            <person name="Halim A."/>
            <person name="Hossen Q.M.M."/>
            <person name="Hossain M.Z."/>
            <person name="Ahmed R."/>
            <person name="Khan M.M."/>
            <person name="Islam R."/>
            <person name="Rashid M.M."/>
            <person name="Khan S.A."/>
            <person name="Rahman M.S."/>
            <person name="Alam M."/>
            <person name="Yahiya A.S."/>
            <person name="Khan M.S."/>
            <person name="Azam M.S."/>
            <person name="Haque T."/>
            <person name="Lashkar M.Z.H."/>
            <person name="Akhand A.I."/>
            <person name="Morshed G."/>
            <person name="Roy S."/>
            <person name="Uddin K.S."/>
            <person name="Rabeya T."/>
            <person name="Hossain A.S."/>
            <person name="Chowdhury A."/>
            <person name="Snigdha A.R."/>
            <person name="Mortoza M.S."/>
            <person name="Matin S.A."/>
            <person name="Hoque S.M.E."/>
            <person name="Islam M.K."/>
            <person name="Roy D.K."/>
            <person name="Haider R."/>
            <person name="Moosa M.M."/>
            <person name="Elias S.M."/>
            <person name="Hasan A.M."/>
            <person name="Jahan S."/>
            <person name="Shafiuddin M."/>
            <person name="Mahmood N."/>
            <person name="Shommy N.S."/>
        </authorList>
    </citation>
    <scope>NUCLEOTIDE SEQUENCE [LARGE SCALE GENOMIC DNA]</scope>
    <source>
        <strain evidence="2">cv. O-4</strain>
    </source>
</reference>
<evidence type="ECO:0000313" key="2">
    <source>
        <dbReference type="Proteomes" id="UP000187203"/>
    </source>
</evidence>
<sequence>MGQAFTTVQQAPIAPNRTRDCQIVEKFGGIAASP</sequence>
<name>A0A1R3KCQ1_9ROSI</name>
<organism evidence="1 2">
    <name type="scientific">Corchorus olitorius</name>
    <dbReference type="NCBI Taxonomy" id="93759"/>
    <lineage>
        <taxon>Eukaryota</taxon>
        <taxon>Viridiplantae</taxon>
        <taxon>Streptophyta</taxon>
        <taxon>Embryophyta</taxon>
        <taxon>Tracheophyta</taxon>
        <taxon>Spermatophyta</taxon>
        <taxon>Magnoliopsida</taxon>
        <taxon>eudicotyledons</taxon>
        <taxon>Gunneridae</taxon>
        <taxon>Pentapetalae</taxon>
        <taxon>rosids</taxon>
        <taxon>malvids</taxon>
        <taxon>Malvales</taxon>
        <taxon>Malvaceae</taxon>
        <taxon>Grewioideae</taxon>
        <taxon>Apeibeae</taxon>
        <taxon>Corchorus</taxon>
    </lineage>
</organism>
<dbReference type="AlphaFoldDB" id="A0A1R3KCQ1"/>